<dbReference type="GO" id="GO:0016491">
    <property type="term" value="F:oxidoreductase activity"/>
    <property type="evidence" value="ECO:0007669"/>
    <property type="project" value="UniProtKB-KW"/>
</dbReference>
<dbReference type="InterPro" id="IPR036856">
    <property type="entry name" value="Ald_Oxase/Xan_DH_a/b_sf"/>
</dbReference>
<comment type="caution">
    <text evidence="4">The sequence shown here is derived from an EMBL/GenBank/DDBJ whole genome shotgun (WGS) entry which is preliminary data.</text>
</comment>
<dbReference type="InterPro" id="IPR016208">
    <property type="entry name" value="Ald_Oxase/xanthine_DH-like"/>
</dbReference>
<dbReference type="AlphaFoldDB" id="A0A369TAX8"/>
<dbReference type="SUPFAM" id="SSF54665">
    <property type="entry name" value="CO dehydrogenase molybdoprotein N-domain-like"/>
    <property type="match status" value="1"/>
</dbReference>
<proteinExistence type="predicted"/>
<dbReference type="EMBL" id="QPMH01000011">
    <property type="protein sequence ID" value="RDD61535.1"/>
    <property type="molecule type" value="Genomic_DNA"/>
</dbReference>
<dbReference type="PANTHER" id="PTHR11908">
    <property type="entry name" value="XANTHINE DEHYDROGENASE"/>
    <property type="match status" value="1"/>
</dbReference>
<dbReference type="Pfam" id="PF02738">
    <property type="entry name" value="MoCoBD_1"/>
    <property type="match status" value="1"/>
</dbReference>
<dbReference type="SUPFAM" id="SSF56003">
    <property type="entry name" value="Molybdenum cofactor-binding domain"/>
    <property type="match status" value="1"/>
</dbReference>
<dbReference type="GO" id="GO:0005506">
    <property type="term" value="F:iron ion binding"/>
    <property type="evidence" value="ECO:0007669"/>
    <property type="project" value="InterPro"/>
</dbReference>
<accession>A0A369TAX8</accession>
<dbReference type="Gene3D" id="3.90.1170.50">
    <property type="entry name" value="Aldehyde oxidase/xanthine dehydrogenase, a/b hammerhead"/>
    <property type="match status" value="1"/>
</dbReference>
<keyword evidence="5" id="KW-1185">Reference proteome</keyword>
<evidence type="ECO:0000256" key="1">
    <source>
        <dbReference type="ARBA" id="ARBA00022505"/>
    </source>
</evidence>
<reference evidence="4 5" key="1">
    <citation type="submission" date="2018-07" db="EMBL/GenBank/DDBJ databases">
        <title>Venubactetium sediminum gen. nov., sp. nov., isolated from a marine solar saltern.</title>
        <authorList>
            <person name="Wang S."/>
        </authorList>
    </citation>
    <scope>NUCLEOTIDE SEQUENCE [LARGE SCALE GENOMIC DNA]</scope>
    <source>
        <strain evidence="4 5">WD2A32</strain>
    </source>
</reference>
<dbReference type="RefSeq" id="WP_114582566.1">
    <property type="nucleotide sequence ID" value="NZ_QPMH01000011.1"/>
</dbReference>
<dbReference type="Proteomes" id="UP000253941">
    <property type="component" value="Unassembled WGS sequence"/>
</dbReference>
<dbReference type="Gene3D" id="3.30.365.10">
    <property type="entry name" value="Aldehyde oxidase/xanthine dehydrogenase, molybdopterin binding domain"/>
    <property type="match status" value="4"/>
</dbReference>
<evidence type="ECO:0000313" key="5">
    <source>
        <dbReference type="Proteomes" id="UP000253941"/>
    </source>
</evidence>
<evidence type="ECO:0000259" key="3">
    <source>
        <dbReference type="SMART" id="SM01008"/>
    </source>
</evidence>
<evidence type="ECO:0000256" key="2">
    <source>
        <dbReference type="ARBA" id="ARBA00023002"/>
    </source>
</evidence>
<organism evidence="4 5">
    <name type="scientific">Ferruginivarius sediminum</name>
    <dbReference type="NCBI Taxonomy" id="2661937"/>
    <lineage>
        <taxon>Bacteria</taxon>
        <taxon>Pseudomonadati</taxon>
        <taxon>Pseudomonadota</taxon>
        <taxon>Alphaproteobacteria</taxon>
        <taxon>Rhodospirillales</taxon>
        <taxon>Rhodospirillaceae</taxon>
        <taxon>Ferruginivarius</taxon>
    </lineage>
</organism>
<dbReference type="InterPro" id="IPR037165">
    <property type="entry name" value="AldOxase/xan_DH_Mopterin-bd_sf"/>
</dbReference>
<sequence>MGQFGVGQGIARVEDQRLLTGHGRYTDDAHAPGAARMYVLRSPHAHAGIARLDTSAARQAPGVLAVYTSAELDAAGIGDIPCLTPVKGQDGQPPAMPTHPVLARGRVRHVGDPVAAVVAETEEAAREAAELIEVEYDELPHVVDTEGALDPDAPRIWDEAPGNLCVDWGIGDEDATRKALESAAHVTRLKLVNNRVVVNSMEPRNAIGDYDADSGVWTLTTGSQGVHGLRNQLAEHIFKVDPERIQVMTPDVGGGFGMKIFLYGEQVLVMHAAHELGRQVAWTGERTECFQSDNQGRDHVTEAALALDADGRITGLHIDTIANLGAYLSNFGIYVATSAGARMYPGVYDIPALFGRTRCVFTNTVAVDAYRGAGRPEAAYLIERLIDAAAHELGLAPAELRRRNFIRPEQMPYETRTGMTYDSGDFARLQDTALDYAEAAGLDRRKAEARRRGKLRGLGHASYIECCAGIGEEEARFRLEPDGTVALFVGTQTNGQGHATAYAQLIADRLGLSPEQIVLHQGSTRELGFGKGTGGSRSLLMGGGATVAATDKAVERMKQLAGFLLEAAPADLEFDAGVFTVAGTDKQVTLAEVARAMGRDDLPDDLKGGVDETARYKAPPLTYPNGCHVCELDIDEATGEVEIVRYTIVDDAGTIVNPLMLAGQVHGGTAQGIGQALYEHTVYEADSGQLVTATFMDYTMPRADDIPGFNVHFVEDIPCATNPMGIKGAGEAGAIGAPPAVINAIVDALQPYGVCHIDMPATTERIWQAMQSGTMAEAAE</sequence>
<dbReference type="InterPro" id="IPR000674">
    <property type="entry name" value="Ald_Oxase/Xan_DH_a/b"/>
</dbReference>
<dbReference type="InterPro" id="IPR008274">
    <property type="entry name" value="AldOxase/xan_DH_MoCoBD1"/>
</dbReference>
<dbReference type="InterPro" id="IPR046867">
    <property type="entry name" value="AldOxase/xan_DH_MoCoBD2"/>
</dbReference>
<evidence type="ECO:0000313" key="4">
    <source>
        <dbReference type="EMBL" id="RDD61535.1"/>
    </source>
</evidence>
<name>A0A369TAX8_9PROT</name>
<feature type="domain" description="Aldehyde oxidase/xanthine dehydrogenase a/b hammerhead" evidence="3">
    <location>
        <begin position="20"/>
        <end position="140"/>
    </location>
</feature>
<keyword evidence="2" id="KW-0560">Oxidoreductase</keyword>
<dbReference type="Pfam" id="PF01315">
    <property type="entry name" value="Ald_Xan_dh_C"/>
    <property type="match status" value="1"/>
</dbReference>
<protein>
    <submittedName>
        <fullName evidence="4">Xanthine dehydrogenase family protein molybdopterin-binding subunit</fullName>
    </submittedName>
</protein>
<dbReference type="SMART" id="SM01008">
    <property type="entry name" value="Ald_Xan_dh_C"/>
    <property type="match status" value="1"/>
</dbReference>
<dbReference type="PANTHER" id="PTHR11908:SF132">
    <property type="entry name" value="ALDEHYDE OXIDASE 1-RELATED"/>
    <property type="match status" value="1"/>
</dbReference>
<keyword evidence="1" id="KW-0500">Molybdenum</keyword>
<dbReference type="Pfam" id="PF20256">
    <property type="entry name" value="MoCoBD_2"/>
    <property type="match status" value="1"/>
</dbReference>
<gene>
    <name evidence="4" type="ORF">DRB17_12625</name>
</gene>